<evidence type="ECO:0000256" key="3">
    <source>
        <dbReference type="SAM" id="MobiDB-lite"/>
    </source>
</evidence>
<dbReference type="InterPro" id="IPR026183">
    <property type="entry name" value="Taxilin_fam"/>
</dbReference>
<feature type="compositionally biased region" description="Polar residues" evidence="3">
    <location>
        <begin position="18"/>
        <end position="36"/>
    </location>
</feature>
<keyword evidence="5" id="KW-1185">Reference proteome</keyword>
<evidence type="ECO:0000256" key="2">
    <source>
        <dbReference type="SAM" id="Coils"/>
    </source>
</evidence>
<reference evidence="4" key="1">
    <citation type="submission" date="2021-09" db="EMBL/GenBank/DDBJ databases">
        <authorList>
            <consortium name="AG Swart"/>
            <person name="Singh M."/>
            <person name="Singh A."/>
            <person name="Seah K."/>
            <person name="Emmerich C."/>
        </authorList>
    </citation>
    <scope>NUCLEOTIDE SEQUENCE</scope>
    <source>
        <strain evidence="4">ATCC30299</strain>
    </source>
</reference>
<comment type="caution">
    <text evidence="4">The sequence shown here is derived from an EMBL/GenBank/DDBJ whole genome shotgun (WGS) entry which is preliminary data.</text>
</comment>
<dbReference type="GO" id="GO:0019905">
    <property type="term" value="F:syntaxin binding"/>
    <property type="evidence" value="ECO:0007669"/>
    <property type="project" value="InterPro"/>
</dbReference>
<feature type="compositionally biased region" description="Basic and acidic residues" evidence="3">
    <location>
        <begin position="100"/>
        <end position="110"/>
    </location>
</feature>
<dbReference type="PANTHER" id="PTHR16127:SF13">
    <property type="entry name" value="GH01188P"/>
    <property type="match status" value="1"/>
</dbReference>
<proteinExistence type="inferred from homology"/>
<accession>A0AAU9JNZ1</accession>
<sequence>MEQSLIQEIPQPKEPENQIESAQVESQTQESNQTSEVPEESKVEIQEAANPNPNAEEISTAELSKPIENSEKISIQTSAEESKIQAKSASPSQISQSPKEPAKPAPKEAPRSLPKPTLIEVAEVKEQESQADKLKQLKNLLKDRISEAKALIDSALPANEKIKLLIDRLTDQIPCTKMLESEIQSNRKRVTNMAREKESLINELSSEREMRRKLENYCREIQKQNRQIQDECKSMTDDEKKKREELTEKLNNALKEVTSKFEENEQERIKQIEENENLKQRMQELGNHAIQRDDEYQKIIMQKDLETQLCKVQLEYKAGFKEAELKNQLVLYKDRFEEFSSTITKSNSAFETIRAEVKKVDDRLQAEQDINKELRKRKEKADIGIVEILTAKNNWKKELAELKARHDALKGECSRLLIEKKNRAT</sequence>
<comment type="similarity">
    <text evidence="1">Belongs to the taxilin family.</text>
</comment>
<protein>
    <submittedName>
        <fullName evidence="4">Uncharacterized protein</fullName>
    </submittedName>
</protein>
<evidence type="ECO:0000313" key="5">
    <source>
        <dbReference type="Proteomes" id="UP001162131"/>
    </source>
</evidence>
<dbReference type="PANTHER" id="PTHR16127">
    <property type="entry name" value="TAXILIN"/>
    <property type="match status" value="1"/>
</dbReference>
<feature type="coiled-coil region" evidence="2">
    <location>
        <begin position="183"/>
        <end position="288"/>
    </location>
</feature>
<name>A0AAU9JNZ1_9CILI</name>
<dbReference type="Pfam" id="PF09728">
    <property type="entry name" value="Taxilin"/>
    <property type="match status" value="2"/>
</dbReference>
<evidence type="ECO:0000256" key="1">
    <source>
        <dbReference type="ARBA" id="ARBA00009550"/>
    </source>
</evidence>
<feature type="coiled-coil region" evidence="2">
    <location>
        <begin position="357"/>
        <end position="419"/>
    </location>
</feature>
<gene>
    <name evidence="4" type="ORF">BSTOLATCC_MIC42089</name>
</gene>
<dbReference type="EMBL" id="CAJZBQ010000041">
    <property type="protein sequence ID" value="CAG9326824.1"/>
    <property type="molecule type" value="Genomic_DNA"/>
</dbReference>
<dbReference type="Proteomes" id="UP001162131">
    <property type="component" value="Unassembled WGS sequence"/>
</dbReference>
<feature type="coiled-coil region" evidence="2">
    <location>
        <begin position="124"/>
        <end position="151"/>
    </location>
</feature>
<organism evidence="4 5">
    <name type="scientific">Blepharisma stoltei</name>
    <dbReference type="NCBI Taxonomy" id="1481888"/>
    <lineage>
        <taxon>Eukaryota</taxon>
        <taxon>Sar</taxon>
        <taxon>Alveolata</taxon>
        <taxon>Ciliophora</taxon>
        <taxon>Postciliodesmatophora</taxon>
        <taxon>Heterotrichea</taxon>
        <taxon>Heterotrichida</taxon>
        <taxon>Blepharismidae</taxon>
        <taxon>Blepharisma</taxon>
    </lineage>
</organism>
<keyword evidence="2" id="KW-0175">Coiled coil</keyword>
<evidence type="ECO:0000313" key="4">
    <source>
        <dbReference type="EMBL" id="CAG9326824.1"/>
    </source>
</evidence>
<dbReference type="AlphaFoldDB" id="A0AAU9JNZ1"/>
<feature type="region of interest" description="Disordered" evidence="3">
    <location>
        <begin position="1"/>
        <end position="116"/>
    </location>
</feature>
<feature type="compositionally biased region" description="Polar residues" evidence="3">
    <location>
        <begin position="72"/>
        <end position="97"/>
    </location>
</feature>